<feature type="transmembrane region" description="Helical" evidence="1">
    <location>
        <begin position="12"/>
        <end position="28"/>
    </location>
</feature>
<sequence>MLLLGMRQEQAVGLATLLVSLLVLWWSYDPTPLLSWLRDLVSFFDPLLWRWWLAIQALAFAVLPLTAVVLRALPLAGYPCDFLTVEEGWSFGWMRSIRSIALMSSGYCPLRKVL</sequence>
<keyword evidence="1" id="KW-1133">Transmembrane helix</keyword>
<keyword evidence="1" id="KW-0812">Transmembrane</keyword>
<keyword evidence="1" id="KW-0472">Membrane</keyword>
<feature type="transmembrane region" description="Helical" evidence="1">
    <location>
        <begin position="48"/>
        <end position="70"/>
    </location>
</feature>
<accession>A0A2A6RG27</accession>
<dbReference type="Proteomes" id="UP000220527">
    <property type="component" value="Unassembled WGS sequence"/>
</dbReference>
<proteinExistence type="predicted"/>
<keyword evidence="3" id="KW-1185">Reference proteome</keyword>
<evidence type="ECO:0000313" key="3">
    <source>
        <dbReference type="Proteomes" id="UP000220527"/>
    </source>
</evidence>
<evidence type="ECO:0000256" key="1">
    <source>
        <dbReference type="SAM" id="Phobius"/>
    </source>
</evidence>
<dbReference type="AlphaFoldDB" id="A0A2A6RG27"/>
<name>A0A2A6RG27_9CHLR</name>
<protein>
    <submittedName>
        <fullName evidence="2">Uncharacterized protein</fullName>
    </submittedName>
</protein>
<reference evidence="3" key="1">
    <citation type="submission" date="2017-08" db="EMBL/GenBank/DDBJ databases">
        <authorList>
            <person name="Grouzdev D.S."/>
            <person name="Gaisin V.A."/>
            <person name="Rysina M.S."/>
            <person name="Gorlenko V.M."/>
        </authorList>
    </citation>
    <scope>NUCLEOTIDE SEQUENCE [LARGE SCALE GENOMIC DNA]</scope>
    <source>
        <strain evidence="3">Kir15-3F</strain>
    </source>
</reference>
<dbReference type="EMBL" id="NQWI01000089">
    <property type="protein sequence ID" value="PDW02084.1"/>
    <property type="molecule type" value="Genomic_DNA"/>
</dbReference>
<gene>
    <name evidence="2" type="ORF">CJ255_15880</name>
</gene>
<comment type="caution">
    <text evidence="2">The sequence shown here is derived from an EMBL/GenBank/DDBJ whole genome shotgun (WGS) entry which is preliminary data.</text>
</comment>
<organism evidence="2 3">
    <name type="scientific">Candidatus Viridilinea mediisalina</name>
    <dbReference type="NCBI Taxonomy" id="2024553"/>
    <lineage>
        <taxon>Bacteria</taxon>
        <taxon>Bacillati</taxon>
        <taxon>Chloroflexota</taxon>
        <taxon>Chloroflexia</taxon>
        <taxon>Chloroflexales</taxon>
        <taxon>Chloroflexineae</taxon>
        <taxon>Oscillochloridaceae</taxon>
        <taxon>Candidatus Viridilinea</taxon>
    </lineage>
</organism>
<evidence type="ECO:0000313" key="2">
    <source>
        <dbReference type="EMBL" id="PDW02084.1"/>
    </source>
</evidence>